<comment type="similarity">
    <text evidence="2">Belongs to the SAP domain-containing ribonucleoprotein family.</text>
</comment>
<reference evidence="5" key="1">
    <citation type="journal article" date="2014" name="Genome Biol. Evol.">
        <title>Pangenome evidence for extensive interdomain horizontal transfer affecting lineage core and shell genes in uncultured planktonic thaumarchaeota and euryarchaeota.</title>
        <authorList>
            <person name="Deschamps P."/>
            <person name="Zivanovic Y."/>
            <person name="Moreira D."/>
            <person name="Rodriguez-Valera F."/>
            <person name="Lopez-Garcia P."/>
        </authorList>
    </citation>
    <scope>NUCLEOTIDE SEQUENCE</scope>
</reference>
<dbReference type="SUPFAM" id="SSF68906">
    <property type="entry name" value="SAP domain"/>
    <property type="match status" value="1"/>
</dbReference>
<dbReference type="AlphaFoldDB" id="A0A075FIC8"/>
<dbReference type="PANTHER" id="PTHR46551:SF1">
    <property type="entry name" value="SAP DOMAIN-CONTAINING RIBONUCLEOPROTEIN"/>
    <property type="match status" value="1"/>
</dbReference>
<dbReference type="GO" id="GO:0016973">
    <property type="term" value="P:poly(A)+ mRNA export from nucleus"/>
    <property type="evidence" value="ECO:0007669"/>
    <property type="project" value="TreeGrafter"/>
</dbReference>
<evidence type="ECO:0000313" key="5">
    <source>
        <dbReference type="EMBL" id="AIE91044.1"/>
    </source>
</evidence>
<feature type="region of interest" description="Disordered" evidence="3">
    <location>
        <begin position="33"/>
        <end position="96"/>
    </location>
</feature>
<dbReference type="SMART" id="SM00513">
    <property type="entry name" value="SAP"/>
    <property type="match status" value="1"/>
</dbReference>
<protein>
    <recommendedName>
        <fullName evidence="4">SAP domain-containing protein</fullName>
    </recommendedName>
</protein>
<dbReference type="PROSITE" id="PS50800">
    <property type="entry name" value="SAP"/>
    <property type="match status" value="1"/>
</dbReference>
<dbReference type="Gene3D" id="1.10.720.30">
    <property type="entry name" value="SAP domain"/>
    <property type="match status" value="1"/>
</dbReference>
<dbReference type="InterPro" id="IPR052240">
    <property type="entry name" value="SAP_domain_ribonucleoprotein"/>
</dbReference>
<dbReference type="Pfam" id="PF02037">
    <property type="entry name" value="SAP"/>
    <property type="match status" value="1"/>
</dbReference>
<keyword evidence="1" id="KW-0597">Phosphoprotein</keyword>
<evidence type="ECO:0000259" key="4">
    <source>
        <dbReference type="PROSITE" id="PS50800"/>
    </source>
</evidence>
<dbReference type="InterPro" id="IPR036361">
    <property type="entry name" value="SAP_dom_sf"/>
</dbReference>
<feature type="region of interest" description="Disordered" evidence="3">
    <location>
        <begin position="109"/>
        <end position="129"/>
    </location>
</feature>
<accession>A0A075FIC8</accession>
<proteinExistence type="inferred from homology"/>
<sequence length="719" mass="78418">MASDEPLDRDTLSAMKVSDLRQLCSDHDLLVSGKKDELVDRLLGIEAPPKEAPKPSGEPTEDIDDAIDRLIARVSGEGPDEPESKPEEPDPELEEEPLEAEIVEAELVDPEPEEIEQEPEEEPETVEEDPWFSGVIPSEASDELLLDDAEEEEPSMVIVLPSIEGLKENWRPISAIAVVVLLVGATAFYLIQQDPAFTARPLRYGDHMDFTVTETTIEVTGDEMIALLRDVTTPTLDEVCDELRATVSGGTGSITIRNGDSGDISHPLDAELIGAVNVHDSYGRQHLTAEQTVTHDLAIDLQGKVRDEGSCTNTGWIMEDNHLVSQSKSWRDIATRTTIRTDTDLSFTDPDGDRTDARAVAFDSDAFGSVGTLSPLLIFPLTPIELHDFFGDTALTDGLSSVKTSGLMDWSWEVKGEINTDLHGLVTHVSITEEGLATCVGHVNIDIHVKHGNPWPVKQVVDILLDKDAGEDCSLEGLISNYLLDLPDGRLMVSAVITKTSSNFGSTPVHWDTAYAGSPSSGEDVPASQQHWGEAMPDESSLRDFDLEAAIQCLMDNHSSSDAAEALGAAGYVWQATYSTDEWNMSWVDDDENAGWVILRHRDSGCILAESHDYDEGTVPWDRNQIPETLTLGLLEERVLDASRYPDLNQFISDGSGWESSVNYGYLLATASVDLLSLDMVTAAGARSWEDSGRDNSAGFVIDAETGSMVGWYHTSLPA</sequence>
<dbReference type="EMBL" id="KF900326">
    <property type="protein sequence ID" value="AIE91044.1"/>
    <property type="molecule type" value="Genomic_DNA"/>
</dbReference>
<evidence type="ECO:0000256" key="1">
    <source>
        <dbReference type="ARBA" id="ARBA00022553"/>
    </source>
</evidence>
<evidence type="ECO:0000256" key="3">
    <source>
        <dbReference type="SAM" id="MobiDB-lite"/>
    </source>
</evidence>
<organism evidence="5">
    <name type="scientific">uncultured marine group II/III euryarchaeote AD1000_104_H03</name>
    <dbReference type="NCBI Taxonomy" id="1457713"/>
    <lineage>
        <taxon>Archaea</taxon>
        <taxon>Methanobacteriati</taxon>
        <taxon>Methanobacteriota</taxon>
        <taxon>environmental samples</taxon>
    </lineage>
</organism>
<feature type="domain" description="SAP" evidence="4">
    <location>
        <begin position="12"/>
        <end position="46"/>
    </location>
</feature>
<evidence type="ECO:0000256" key="2">
    <source>
        <dbReference type="ARBA" id="ARBA00046328"/>
    </source>
</evidence>
<dbReference type="InterPro" id="IPR003034">
    <property type="entry name" value="SAP_dom"/>
</dbReference>
<dbReference type="PANTHER" id="PTHR46551">
    <property type="entry name" value="SAP DOMAIN-CONTAINING RIBONUCLEOPROTEIN"/>
    <property type="match status" value="1"/>
</dbReference>
<name>A0A075FIC8_9EURY</name>